<dbReference type="Pfam" id="PF14299">
    <property type="entry name" value="PP2"/>
    <property type="match status" value="1"/>
</dbReference>
<evidence type="ECO:0000313" key="2">
    <source>
        <dbReference type="EMBL" id="KAF5733609.1"/>
    </source>
</evidence>
<gene>
    <name evidence="2" type="ORF">HS088_TW16G00049</name>
</gene>
<feature type="domain" description="F-box" evidence="1">
    <location>
        <begin position="19"/>
        <end position="65"/>
    </location>
</feature>
<dbReference type="InterPro" id="IPR001810">
    <property type="entry name" value="F-box_dom"/>
</dbReference>
<dbReference type="Pfam" id="PF12937">
    <property type="entry name" value="F-box-like"/>
    <property type="match status" value="1"/>
</dbReference>
<protein>
    <recommendedName>
        <fullName evidence="1">F-box domain-containing protein</fullName>
    </recommendedName>
</protein>
<dbReference type="SUPFAM" id="SSF81383">
    <property type="entry name" value="F-box domain"/>
    <property type="match status" value="1"/>
</dbReference>
<dbReference type="PANTHER" id="PTHR32278:SF11">
    <property type="entry name" value="F-BOX DOMAIN-CONTAINING PROTEIN"/>
    <property type="match status" value="1"/>
</dbReference>
<dbReference type="OrthoDB" id="1918565at2759"/>
<dbReference type="InParanoid" id="A0A7J7CHV3"/>
<dbReference type="Gene3D" id="1.20.1280.50">
    <property type="match status" value="1"/>
</dbReference>
<dbReference type="AlphaFoldDB" id="A0A7J7CHV3"/>
<keyword evidence="3" id="KW-1185">Reference proteome</keyword>
<sequence length="296" mass="33820">MYISFSCFYTITGLARRKKMAFELLPEDCFVQILSTTTPRDACRASVVSSTFQSLADADAVWDKFLPSDWQQILYRLVNPVEYSSKKDLFLRLCNPQLIDGGRKIFSLEKSTGRKCYVLSARELSITWAHNPRYWTWKQFPESRFPEVAELRTVWWLEINGSINTSLLSPKTVYGAYLILKLAPRAYGLDSLPSEVTVEAGAFKSQGSVYLRREDSSKQYIEQVYCLNRVEALRSRVSEGEKRGLWMCQDGWIEVELGSFYNDGRIGAVKMSLKEVKGNHLKGGLIVGGIEIRPKY</sequence>
<organism evidence="2 3">
    <name type="scientific">Tripterygium wilfordii</name>
    <name type="common">Thunder God vine</name>
    <dbReference type="NCBI Taxonomy" id="458696"/>
    <lineage>
        <taxon>Eukaryota</taxon>
        <taxon>Viridiplantae</taxon>
        <taxon>Streptophyta</taxon>
        <taxon>Embryophyta</taxon>
        <taxon>Tracheophyta</taxon>
        <taxon>Spermatophyta</taxon>
        <taxon>Magnoliopsida</taxon>
        <taxon>eudicotyledons</taxon>
        <taxon>Gunneridae</taxon>
        <taxon>Pentapetalae</taxon>
        <taxon>rosids</taxon>
        <taxon>fabids</taxon>
        <taxon>Celastrales</taxon>
        <taxon>Celastraceae</taxon>
        <taxon>Tripterygium</taxon>
    </lineage>
</organism>
<proteinExistence type="predicted"/>
<dbReference type="CDD" id="cd22162">
    <property type="entry name" value="F-box_AtSKIP3-like"/>
    <property type="match status" value="1"/>
</dbReference>
<dbReference type="Proteomes" id="UP000593562">
    <property type="component" value="Unassembled WGS sequence"/>
</dbReference>
<dbReference type="InterPro" id="IPR036047">
    <property type="entry name" value="F-box-like_dom_sf"/>
</dbReference>
<evidence type="ECO:0000259" key="1">
    <source>
        <dbReference type="PROSITE" id="PS50181"/>
    </source>
</evidence>
<accession>A0A7J7CHV3</accession>
<dbReference type="InterPro" id="IPR025886">
    <property type="entry name" value="PP2-like"/>
</dbReference>
<dbReference type="PROSITE" id="PS50181">
    <property type="entry name" value="FBOX"/>
    <property type="match status" value="1"/>
</dbReference>
<comment type="caution">
    <text evidence="2">The sequence shown here is derived from an EMBL/GenBank/DDBJ whole genome shotgun (WGS) entry which is preliminary data.</text>
</comment>
<reference evidence="2 3" key="1">
    <citation type="journal article" date="2020" name="Nat. Commun.">
        <title>Genome of Tripterygium wilfordii and identification of cytochrome P450 involved in triptolide biosynthesis.</title>
        <authorList>
            <person name="Tu L."/>
            <person name="Su P."/>
            <person name="Zhang Z."/>
            <person name="Gao L."/>
            <person name="Wang J."/>
            <person name="Hu T."/>
            <person name="Zhou J."/>
            <person name="Zhang Y."/>
            <person name="Zhao Y."/>
            <person name="Liu Y."/>
            <person name="Song Y."/>
            <person name="Tong Y."/>
            <person name="Lu Y."/>
            <person name="Yang J."/>
            <person name="Xu C."/>
            <person name="Jia M."/>
            <person name="Peters R.J."/>
            <person name="Huang L."/>
            <person name="Gao W."/>
        </authorList>
    </citation>
    <scope>NUCLEOTIDE SEQUENCE [LARGE SCALE GENOMIC DNA]</scope>
    <source>
        <strain evidence="3">cv. XIE 37</strain>
        <tissue evidence="2">Leaf</tissue>
    </source>
</reference>
<name>A0A7J7CHV3_TRIWF</name>
<evidence type="ECO:0000313" key="3">
    <source>
        <dbReference type="Proteomes" id="UP000593562"/>
    </source>
</evidence>
<dbReference type="PANTHER" id="PTHR32278">
    <property type="entry name" value="F-BOX DOMAIN-CONTAINING PROTEIN"/>
    <property type="match status" value="1"/>
</dbReference>
<dbReference type="EMBL" id="JAAARO010000016">
    <property type="protein sequence ID" value="KAF5733609.1"/>
    <property type="molecule type" value="Genomic_DNA"/>
</dbReference>
<dbReference type="SMART" id="SM00256">
    <property type="entry name" value="FBOX"/>
    <property type="match status" value="1"/>
</dbReference>